<organism evidence="8 9">
    <name type="scientific">Rhizophagus irregularis</name>
    <dbReference type="NCBI Taxonomy" id="588596"/>
    <lineage>
        <taxon>Eukaryota</taxon>
        <taxon>Fungi</taxon>
        <taxon>Fungi incertae sedis</taxon>
        <taxon>Mucoromycota</taxon>
        <taxon>Glomeromycotina</taxon>
        <taxon>Glomeromycetes</taxon>
        <taxon>Glomerales</taxon>
        <taxon>Glomeraceae</taxon>
        <taxon>Rhizophagus</taxon>
    </lineage>
</organism>
<dbReference type="SUPFAM" id="SSF48264">
    <property type="entry name" value="Cytochrome P450"/>
    <property type="match status" value="1"/>
</dbReference>
<evidence type="ECO:0000256" key="4">
    <source>
        <dbReference type="ARBA" id="ARBA00023004"/>
    </source>
</evidence>
<dbReference type="InterPro" id="IPR036396">
    <property type="entry name" value="Cyt_P450_sf"/>
</dbReference>
<dbReference type="PANTHER" id="PTHR24303:SF31">
    <property type="entry name" value="CYTOCHROME P450 307A1-RELATED"/>
    <property type="match status" value="1"/>
</dbReference>
<evidence type="ECO:0000313" key="9">
    <source>
        <dbReference type="Proteomes" id="UP000232722"/>
    </source>
</evidence>
<dbReference type="PANTHER" id="PTHR24303">
    <property type="entry name" value="HEME-BINDING MONOOXYGENASE FAMILY"/>
    <property type="match status" value="1"/>
</dbReference>
<dbReference type="Gene3D" id="1.10.630.10">
    <property type="entry name" value="Cytochrome P450"/>
    <property type="match status" value="1"/>
</dbReference>
<protein>
    <submittedName>
        <fullName evidence="8">Cytochrome P450</fullName>
    </submittedName>
</protein>
<comment type="cofactor">
    <cofactor evidence="1 6">
        <name>heme</name>
        <dbReference type="ChEBI" id="CHEBI:30413"/>
    </cofactor>
</comment>
<keyword evidence="4 6" id="KW-0408">Iron</keyword>
<dbReference type="InterPro" id="IPR002401">
    <property type="entry name" value="Cyt_P450_E_grp-I"/>
</dbReference>
<dbReference type="GO" id="GO:0016705">
    <property type="term" value="F:oxidoreductase activity, acting on paired donors, with incorporation or reduction of molecular oxygen"/>
    <property type="evidence" value="ECO:0007669"/>
    <property type="project" value="InterPro"/>
</dbReference>
<evidence type="ECO:0000256" key="1">
    <source>
        <dbReference type="ARBA" id="ARBA00001971"/>
    </source>
</evidence>
<evidence type="ECO:0000256" key="3">
    <source>
        <dbReference type="ARBA" id="ARBA00023002"/>
    </source>
</evidence>
<dbReference type="GO" id="GO:0005506">
    <property type="term" value="F:iron ion binding"/>
    <property type="evidence" value="ECO:0007669"/>
    <property type="project" value="InterPro"/>
</dbReference>
<feature type="binding site" description="axial binding residue" evidence="6">
    <location>
        <position position="525"/>
    </location>
    <ligand>
        <name>heme</name>
        <dbReference type="ChEBI" id="CHEBI:30413"/>
    </ligand>
    <ligandPart>
        <name>Fe</name>
        <dbReference type="ChEBI" id="CHEBI:18248"/>
    </ligandPart>
</feature>
<comment type="similarity">
    <text evidence="7">Belongs to the cytochrome P450 family.</text>
</comment>
<reference evidence="8 9" key="2">
    <citation type="submission" date="2017-09" db="EMBL/GenBank/DDBJ databases">
        <title>Extensive intraspecific genome diversity in a model arbuscular mycorrhizal fungus.</title>
        <authorList>
            <person name="Chen E.C."/>
            <person name="Morin E."/>
            <person name="Beaudet D."/>
            <person name="Noel J."/>
            <person name="Ndikumana S."/>
            <person name="Charron P."/>
            <person name="St-Onge C."/>
            <person name="Giorgi J."/>
            <person name="Grigoriev I.V."/>
            <person name="Roux C."/>
            <person name="Martin F.M."/>
            <person name="Corradi N."/>
        </authorList>
    </citation>
    <scope>NUCLEOTIDE SEQUENCE [LARGE SCALE GENOMIC DNA]</scope>
    <source>
        <strain evidence="8 9">A5</strain>
    </source>
</reference>
<keyword evidence="2 6" id="KW-0479">Metal-binding</keyword>
<dbReference type="Pfam" id="PF00067">
    <property type="entry name" value="p450"/>
    <property type="match status" value="1"/>
</dbReference>
<comment type="caution">
    <text evidence="8">The sequence shown here is derived from an EMBL/GenBank/DDBJ whole genome shotgun (WGS) entry which is preliminary data.</text>
</comment>
<gene>
    <name evidence="8" type="ORF">RhiirA5_395368</name>
</gene>
<evidence type="ECO:0000256" key="5">
    <source>
        <dbReference type="ARBA" id="ARBA00023033"/>
    </source>
</evidence>
<evidence type="ECO:0000256" key="7">
    <source>
        <dbReference type="RuleBase" id="RU000461"/>
    </source>
</evidence>
<dbReference type="GO" id="GO:0004497">
    <property type="term" value="F:monooxygenase activity"/>
    <property type="evidence" value="ECO:0007669"/>
    <property type="project" value="UniProtKB-KW"/>
</dbReference>
<dbReference type="PRINTS" id="PR00385">
    <property type="entry name" value="P450"/>
</dbReference>
<dbReference type="PROSITE" id="PS00086">
    <property type="entry name" value="CYTOCHROME_P450"/>
    <property type="match status" value="1"/>
</dbReference>
<dbReference type="InterPro" id="IPR017972">
    <property type="entry name" value="Cyt_P450_CS"/>
</dbReference>
<evidence type="ECO:0000313" key="8">
    <source>
        <dbReference type="EMBL" id="PKC14887.1"/>
    </source>
</evidence>
<dbReference type="EMBL" id="LLXJ01000113">
    <property type="protein sequence ID" value="PKC14887.1"/>
    <property type="molecule type" value="Genomic_DNA"/>
</dbReference>
<dbReference type="VEuPathDB" id="FungiDB:RhiirA1_413716"/>
<evidence type="ECO:0000256" key="6">
    <source>
        <dbReference type="PIRSR" id="PIRSR602401-1"/>
    </source>
</evidence>
<keyword evidence="6 7" id="KW-0349">Heme</keyword>
<dbReference type="VEuPathDB" id="FungiDB:RhiirFUN_024845"/>
<dbReference type="GO" id="GO:0020037">
    <property type="term" value="F:heme binding"/>
    <property type="evidence" value="ECO:0007669"/>
    <property type="project" value="InterPro"/>
</dbReference>
<proteinExistence type="inferred from homology"/>
<dbReference type="Proteomes" id="UP000232722">
    <property type="component" value="Unassembled WGS sequence"/>
</dbReference>
<dbReference type="AlphaFoldDB" id="A0A2N0Q728"/>
<dbReference type="VEuPathDB" id="FungiDB:FUN_025456"/>
<keyword evidence="3 7" id="KW-0560">Oxidoreductase</keyword>
<sequence>MEEVRNRIWKFSNSMIKGNRKDVFGFKAAEEKRCLSLLTISKQIYPQVIHSQRIWNESHILRLPFLVKNDLIKFNDDDCITGRINPLPGPIPLPIIGNLLNKSGDLDEWFLKLHKKYGDIFEVVLLGRRRIILCRGDYIENMLNHSKNTKYFLRFPHLKELDDLKYFGTGIITNYNYNSWKYNRTFFSQAILTPSFANEALNQGHQLFYEMENYWKDIGPDTPTDYSAWMQRFTNDMIIVLTTGKRIYSLPSYFNTISEKKSDVPPASIEDSEAFIKSLRMLILGNAFFIIIPTIIRRYFPFFKQHQDKLLKNRDYFYSKLEQIIENRRKEIEETPLDVSLRHDMLTSFITANTPRDINKTRNVDEEFLRPMTDEEILGSMGDAIAGGTDTTANSLSFIAYYLQHNPEIKEKLQQELYQVLGDDTTRPVTNGDLDKLKYTEAVIYEIARIKPVINMMMRYSSEPDEIAGYKWPARTMFHMNFAAINKNKAHWEDPEKVDPERFMKKDEKRHKCAFNMWGGGLRICPGRKLAMIELKLLTALIYRKYDVELVDKNAPLKTKSTALTTCQELMVKIKPLNPN</sequence>
<name>A0A2N0Q728_9GLOM</name>
<evidence type="ECO:0000256" key="2">
    <source>
        <dbReference type="ARBA" id="ARBA00022723"/>
    </source>
</evidence>
<dbReference type="InterPro" id="IPR001128">
    <property type="entry name" value="Cyt_P450"/>
</dbReference>
<dbReference type="CDD" id="cd00302">
    <property type="entry name" value="cytochrome_P450"/>
    <property type="match status" value="1"/>
</dbReference>
<dbReference type="PRINTS" id="PR00463">
    <property type="entry name" value="EP450I"/>
</dbReference>
<accession>A0A2N0Q728</accession>
<keyword evidence="5 7" id="KW-0503">Monooxygenase</keyword>
<reference evidence="8 9" key="1">
    <citation type="submission" date="2016-04" db="EMBL/GenBank/DDBJ databases">
        <title>Genome analyses suggest a sexual origin of heterokaryosis in a supposedly ancient asexual fungus.</title>
        <authorList>
            <person name="Ropars J."/>
            <person name="Sedzielewska K."/>
            <person name="Noel J."/>
            <person name="Charron P."/>
            <person name="Farinelli L."/>
            <person name="Marton T."/>
            <person name="Kruger M."/>
            <person name="Pelin A."/>
            <person name="Brachmann A."/>
            <person name="Corradi N."/>
        </authorList>
    </citation>
    <scope>NUCLEOTIDE SEQUENCE [LARGE SCALE GENOMIC DNA]</scope>
    <source>
        <strain evidence="8 9">A5</strain>
    </source>
</reference>